<evidence type="ECO:0000259" key="1">
    <source>
        <dbReference type="Pfam" id="PF06445"/>
    </source>
</evidence>
<organism evidence="2">
    <name type="scientific">freshwater metagenome</name>
    <dbReference type="NCBI Taxonomy" id="449393"/>
    <lineage>
        <taxon>unclassified sequences</taxon>
        <taxon>metagenomes</taxon>
        <taxon>ecological metagenomes</taxon>
    </lineage>
</organism>
<dbReference type="SUPFAM" id="SSF55136">
    <property type="entry name" value="Probable bacterial effector-binding domain"/>
    <property type="match status" value="1"/>
</dbReference>
<name>A0A6J6Y2F5_9ZZZZ</name>
<evidence type="ECO:0000313" key="3">
    <source>
        <dbReference type="EMBL" id="CAB4987314.1"/>
    </source>
</evidence>
<gene>
    <name evidence="2" type="ORF">UFOPK3046_00706</name>
    <name evidence="3" type="ORF">UFOPK3914_01397</name>
</gene>
<accession>A0A6J6Y2F5</accession>
<feature type="domain" description="GyrI-like small molecule binding" evidence="1">
    <location>
        <begin position="16"/>
        <end position="192"/>
    </location>
</feature>
<dbReference type="InterPro" id="IPR011256">
    <property type="entry name" value="Reg_factor_effector_dom_sf"/>
</dbReference>
<dbReference type="EMBL" id="CAFAAQ010000047">
    <property type="protein sequence ID" value="CAB4803552.1"/>
    <property type="molecule type" value="Genomic_DNA"/>
</dbReference>
<sequence>MPTQLELLYKATLRPVLVDVPAFEFVMVDGTGDPNDSPEFEAAVSTLYSISYPVVMTLKKSGATGLKVGPLEGLWWADDMKVFGEDSGDRSAWQWTMMIRQPSEVPPELYEAAIDKAAKKLGSAAAERARIERFHEGQAAQVLHRGPYNEEGPSIARLHEFIADQGLVKSGKHHEIYLSDPRRCAPERLRTVLRQPVCAEGTPS</sequence>
<dbReference type="Gene3D" id="3.20.80.10">
    <property type="entry name" value="Regulatory factor, effector binding domain"/>
    <property type="match status" value="1"/>
</dbReference>
<dbReference type="InterPro" id="IPR029442">
    <property type="entry name" value="GyrI-like"/>
</dbReference>
<dbReference type="AlphaFoldDB" id="A0A6J6Y2F5"/>
<dbReference type="EMBL" id="CAFBOG010000141">
    <property type="protein sequence ID" value="CAB4987314.1"/>
    <property type="molecule type" value="Genomic_DNA"/>
</dbReference>
<dbReference type="PIRSF" id="PIRSF031644">
    <property type="entry name" value="UCP031644"/>
    <property type="match status" value="1"/>
</dbReference>
<reference evidence="2" key="1">
    <citation type="submission" date="2020-05" db="EMBL/GenBank/DDBJ databases">
        <authorList>
            <person name="Chiriac C."/>
            <person name="Salcher M."/>
            <person name="Ghai R."/>
            <person name="Kavagutti S V."/>
        </authorList>
    </citation>
    <scope>NUCLEOTIDE SEQUENCE</scope>
</reference>
<proteinExistence type="predicted"/>
<evidence type="ECO:0000313" key="2">
    <source>
        <dbReference type="EMBL" id="CAB4803552.1"/>
    </source>
</evidence>
<dbReference type="Pfam" id="PF06445">
    <property type="entry name" value="GyrI-like"/>
    <property type="match status" value="1"/>
</dbReference>
<dbReference type="InterPro" id="IPR008319">
    <property type="entry name" value="GyrI-like_CCH_Lin2189-like"/>
</dbReference>
<protein>
    <submittedName>
        <fullName evidence="2">Unannotated protein</fullName>
    </submittedName>
</protein>